<feature type="region of interest" description="Disordered" evidence="1">
    <location>
        <begin position="1"/>
        <end position="193"/>
    </location>
</feature>
<dbReference type="PANTHER" id="PTHR18034">
    <property type="entry name" value="CELL CYCLE CONTROL PROTEIN CWF22-RELATED"/>
    <property type="match status" value="1"/>
</dbReference>
<feature type="region of interest" description="Disordered" evidence="1">
    <location>
        <begin position="783"/>
        <end position="806"/>
    </location>
</feature>
<feature type="region of interest" description="Disordered" evidence="1">
    <location>
        <begin position="1410"/>
        <end position="1445"/>
    </location>
</feature>
<feature type="region of interest" description="Disordered" evidence="1">
    <location>
        <begin position="1119"/>
        <end position="1138"/>
    </location>
</feature>
<feature type="region of interest" description="Disordered" evidence="1">
    <location>
        <begin position="671"/>
        <end position="743"/>
    </location>
</feature>
<proteinExistence type="predicted"/>
<organism evidence="2 3">
    <name type="scientific">Mycena metata</name>
    <dbReference type="NCBI Taxonomy" id="1033252"/>
    <lineage>
        <taxon>Eukaryota</taxon>
        <taxon>Fungi</taxon>
        <taxon>Dikarya</taxon>
        <taxon>Basidiomycota</taxon>
        <taxon>Agaricomycotina</taxon>
        <taxon>Agaricomycetes</taxon>
        <taxon>Agaricomycetidae</taxon>
        <taxon>Agaricales</taxon>
        <taxon>Marasmiineae</taxon>
        <taxon>Mycenaceae</taxon>
        <taxon>Mycena</taxon>
    </lineage>
</organism>
<feature type="region of interest" description="Disordered" evidence="1">
    <location>
        <begin position="1198"/>
        <end position="1252"/>
    </location>
</feature>
<feature type="compositionally biased region" description="Acidic residues" evidence="1">
    <location>
        <begin position="481"/>
        <end position="503"/>
    </location>
</feature>
<reference evidence="2" key="1">
    <citation type="submission" date="2023-03" db="EMBL/GenBank/DDBJ databases">
        <title>Massive genome expansion in bonnet fungi (Mycena s.s.) driven by repeated elements and novel gene families across ecological guilds.</title>
        <authorList>
            <consortium name="Lawrence Berkeley National Laboratory"/>
            <person name="Harder C.B."/>
            <person name="Miyauchi S."/>
            <person name="Viragh M."/>
            <person name="Kuo A."/>
            <person name="Thoen E."/>
            <person name="Andreopoulos B."/>
            <person name="Lu D."/>
            <person name="Skrede I."/>
            <person name="Drula E."/>
            <person name="Henrissat B."/>
            <person name="Morin E."/>
            <person name="Kohler A."/>
            <person name="Barry K."/>
            <person name="LaButti K."/>
            <person name="Morin E."/>
            <person name="Salamov A."/>
            <person name="Lipzen A."/>
            <person name="Mereny Z."/>
            <person name="Hegedus B."/>
            <person name="Baldrian P."/>
            <person name="Stursova M."/>
            <person name="Weitz H."/>
            <person name="Taylor A."/>
            <person name="Grigoriev I.V."/>
            <person name="Nagy L.G."/>
            <person name="Martin F."/>
            <person name="Kauserud H."/>
        </authorList>
    </citation>
    <scope>NUCLEOTIDE SEQUENCE</scope>
    <source>
        <strain evidence="2">CBHHK182m</strain>
    </source>
</reference>
<feature type="compositionally biased region" description="Basic and acidic residues" evidence="1">
    <location>
        <begin position="848"/>
        <end position="858"/>
    </location>
</feature>
<protein>
    <submittedName>
        <fullName evidence="2">Uncharacterized protein</fullName>
    </submittedName>
</protein>
<comment type="caution">
    <text evidence="2">The sequence shown here is derived from an EMBL/GenBank/DDBJ whole genome shotgun (WGS) entry which is preliminary data.</text>
</comment>
<feature type="compositionally biased region" description="Low complexity" evidence="1">
    <location>
        <begin position="702"/>
        <end position="712"/>
    </location>
</feature>
<feature type="compositionally biased region" description="Low complexity" evidence="1">
    <location>
        <begin position="899"/>
        <end position="916"/>
    </location>
</feature>
<evidence type="ECO:0000313" key="3">
    <source>
        <dbReference type="Proteomes" id="UP001215598"/>
    </source>
</evidence>
<sequence>MNENNKPVSSIVEDPARMLISPPPEEELQRTRTHMLKPFNGPKRKRGGTPTKPQEATPNPKPRKTHRRRTSSQLQQDSPTRTAFARSNPNADYISTRRSQSVTPYEPPTDVFTPPREIRLAPSPAPKSSRGASTKPKPRTTPQPRPRTPLRVVVHSVKKEPLPAIDLARPMTPPSPTDDPLLLLPSSSSPVKRRATTARFLATYDDEDEVQGASSDAAYAPIDWTAGVDVDAQDALTSDSMDLDPPASFDGPLPHTVSYTLPPAHTTQTDTDDILPHTPTQPQGVSFTAGGGWDSDDDDDALPVPPATTTTTTTAPVHTTATTTTTTHTPNTNTTLQVTDFLQPTKPDPPTPRTQARAERWGVWGSPFPGRGVYGEEGEGSFRMDGRRRGGAVAGFPELSGGGGEQVEVDGERQEEEEEEDEEEDGGEDSDSDASMEEGVSILHALREEDARRRASRRESVSVLSSRQPSQLSNEGGRQEDGEEDGEQEQEEEEEEDEDEREEAEVRAMSVDPDLEDAPAPHGQQLVHPQEEREEVRTPTPTPARAFDFGVAASASALLPASASASQQQQQQAAQTQTPPYRWAPGVAGQRAGTPVRSLVLGASGALNTAPALKLDLAASAPRATQDQGRAQVQVQDDEVQDDEMHDAAAQEKRVYAALGMRLPQSLVASPSKERLGNEHVHRARARASFGRVDPGEALLPSNANSNSNSNADVEEEVNGDVDQERELEGGGEDDSGGDEEEEDAALLGLVKITSADPRAAARAAAILKQHDYDCFTRLRHSSAKERERRRHSYGGVSKHAGSPVRGFAEKNGGAGRMQDIAVLRAGFSSSNGNSANLDPKSQLGGNAHKEAKEQRKEKAQRRQSARVVGERVYFPGSPKPVTTAELLAEAEREVVGMASGVGSPGRGSASASARGDIGGQAERTTPRRVPLPESESDSSDSSGDEEDAEADSEAATKSAQRSTEGSKTWGKPEWKALDACFTDERIAVAERLGMVLNLVPAPAPGTAFSTPVRKTTSTSTSAVMMASADAVDLAAVVARFVDARGGEGVVCSLGPGWDVESLIQRARALQNKQRAGHVAPPTPTAASAKSSLAFPTREDGGVFAGARRQASMVVPDFTPLGKRAMPPRASSSSPRVNAVAGSSNLLAGRARLPAPVLAGAPFSQLPPTPEPLRKRRVPGSLFAPRYSHLLEEAVAVSGSGKGKERAVEREEEDEEWMEDGEEQEQESEQQDESSFSTDPDSSLDADAEMAPATPLREREEAALYAQPAATEAPASVGKRVKGFLFSYLPTLAKTAPPPRTAALLARPRLPLPPLELLEKPRGPVVTPVRPPLPKTRAPKELVSLQPAPPVAKKTGIPRRAPPRRMVELNHVEMPVEAEPVVRVGPRPRTSSGGSVKDLVKNFERLDKETEKQKAEVKRVRSVGDFGGNSGRKGAVAGAGRPVWR</sequence>
<accession>A0AAD7HAM1</accession>
<keyword evidence="3" id="KW-1185">Reference proteome</keyword>
<feature type="region of interest" description="Disordered" evidence="1">
    <location>
        <begin position="830"/>
        <end position="880"/>
    </location>
</feature>
<evidence type="ECO:0000313" key="2">
    <source>
        <dbReference type="EMBL" id="KAJ7716083.1"/>
    </source>
</evidence>
<feature type="compositionally biased region" description="Acidic residues" evidence="1">
    <location>
        <begin position="935"/>
        <end position="953"/>
    </location>
</feature>
<dbReference type="EMBL" id="JARKIB010000297">
    <property type="protein sequence ID" value="KAJ7716083.1"/>
    <property type="molecule type" value="Genomic_DNA"/>
</dbReference>
<feature type="compositionally biased region" description="Low complexity" evidence="1">
    <location>
        <begin position="178"/>
        <end position="190"/>
    </location>
</feature>
<feature type="compositionally biased region" description="Acidic residues" evidence="1">
    <location>
        <begin position="713"/>
        <end position="722"/>
    </location>
</feature>
<feature type="compositionally biased region" description="Polar residues" evidence="1">
    <location>
        <begin position="71"/>
        <end position="90"/>
    </location>
</feature>
<feature type="compositionally biased region" description="Basic and acidic residues" evidence="1">
    <location>
        <begin position="672"/>
        <end position="681"/>
    </location>
</feature>
<feature type="compositionally biased region" description="Basic and acidic residues" evidence="1">
    <location>
        <begin position="445"/>
        <end position="460"/>
    </location>
</feature>
<dbReference type="Proteomes" id="UP001215598">
    <property type="component" value="Unassembled WGS sequence"/>
</dbReference>
<feature type="compositionally biased region" description="Acidic residues" evidence="1">
    <location>
        <begin position="407"/>
        <end position="436"/>
    </location>
</feature>
<dbReference type="GO" id="GO:0005730">
    <property type="term" value="C:nucleolus"/>
    <property type="evidence" value="ECO:0007669"/>
    <property type="project" value="TreeGrafter"/>
</dbReference>
<name>A0AAD7HAM1_9AGAR</name>
<feature type="region of interest" description="Disordered" evidence="1">
    <location>
        <begin position="262"/>
        <end position="546"/>
    </location>
</feature>
<dbReference type="GO" id="GO:0003723">
    <property type="term" value="F:RNA binding"/>
    <property type="evidence" value="ECO:0007669"/>
    <property type="project" value="TreeGrafter"/>
</dbReference>
<dbReference type="GO" id="GO:0042274">
    <property type="term" value="P:ribosomal small subunit biogenesis"/>
    <property type="evidence" value="ECO:0007669"/>
    <property type="project" value="TreeGrafter"/>
</dbReference>
<feature type="compositionally biased region" description="Acidic residues" evidence="1">
    <location>
        <begin position="730"/>
        <end position="743"/>
    </location>
</feature>
<feature type="compositionally biased region" description="Low complexity" evidence="1">
    <location>
        <begin position="307"/>
        <end position="335"/>
    </location>
</feature>
<feature type="compositionally biased region" description="Low complexity" evidence="1">
    <location>
        <begin position="1124"/>
        <end position="1138"/>
    </location>
</feature>
<feature type="region of interest" description="Disordered" evidence="1">
    <location>
        <begin position="558"/>
        <end position="589"/>
    </location>
</feature>
<feature type="compositionally biased region" description="Basic residues" evidence="1">
    <location>
        <begin position="61"/>
        <end position="70"/>
    </location>
</feature>
<feature type="region of interest" description="Disordered" evidence="1">
    <location>
        <begin position="899"/>
        <end position="971"/>
    </location>
</feature>
<feature type="compositionally biased region" description="Polar residues" evidence="1">
    <location>
        <begin position="958"/>
        <end position="967"/>
    </location>
</feature>
<gene>
    <name evidence="2" type="ORF">B0H16DRAFT_462041</name>
</gene>
<evidence type="ECO:0000256" key="1">
    <source>
        <dbReference type="SAM" id="MobiDB-lite"/>
    </source>
</evidence>
<dbReference type="InterPro" id="IPR050781">
    <property type="entry name" value="CWC22_splicing_factor"/>
</dbReference>
<feature type="compositionally biased region" description="Low complexity" evidence="1">
    <location>
        <begin position="558"/>
        <end position="579"/>
    </location>
</feature>
<feature type="compositionally biased region" description="Basic and acidic residues" evidence="1">
    <location>
        <begin position="1410"/>
        <end position="1419"/>
    </location>
</feature>
<dbReference type="PANTHER" id="PTHR18034:SF4">
    <property type="entry name" value="NUCLEOLAR MIF4G DOMAIN-CONTAINING PROTEIN 1"/>
    <property type="match status" value="1"/>
</dbReference>
<feature type="compositionally biased region" description="Acidic residues" evidence="1">
    <location>
        <begin position="1210"/>
        <end position="1232"/>
    </location>
</feature>